<evidence type="ECO:0000256" key="10">
    <source>
        <dbReference type="ARBA" id="ARBA00030399"/>
    </source>
</evidence>
<evidence type="ECO:0000313" key="15">
    <source>
        <dbReference type="EMBL" id="AUF83388.1"/>
    </source>
</evidence>
<dbReference type="PROSITE" id="PS51686">
    <property type="entry name" value="SAM_MT_RSMB_NOP"/>
    <property type="match status" value="1"/>
</dbReference>
<evidence type="ECO:0000256" key="5">
    <source>
        <dbReference type="ARBA" id="ARBA00022552"/>
    </source>
</evidence>
<dbReference type="InterPro" id="IPR029063">
    <property type="entry name" value="SAM-dependent_MTases_sf"/>
</dbReference>
<feature type="binding site" evidence="13">
    <location>
        <position position="276"/>
    </location>
    <ligand>
        <name>S-adenosyl-L-methionine</name>
        <dbReference type="ChEBI" id="CHEBI:59789"/>
    </ligand>
</feature>
<dbReference type="Gene3D" id="3.40.50.150">
    <property type="entry name" value="Vaccinia Virus protein VP39"/>
    <property type="match status" value="1"/>
</dbReference>
<comment type="subcellular location">
    <subcellularLocation>
        <location evidence="2">Cytoplasm</location>
    </subcellularLocation>
</comment>
<dbReference type="SUPFAM" id="SSF48013">
    <property type="entry name" value="NusB-like"/>
    <property type="match status" value="1"/>
</dbReference>
<dbReference type="OrthoDB" id="9810297at2"/>
<dbReference type="InterPro" id="IPR035926">
    <property type="entry name" value="NusB-like_sf"/>
</dbReference>
<comment type="similarity">
    <text evidence="13">Belongs to the class I-like SAM-binding methyltransferase superfamily. RsmB/NOP family.</text>
</comment>
<sequence>MINSRLESWEILKKVFTNKAFSNVLLNEVSNKTIDEKFKNLIFAIVHGTITYKIYLDYLTSKLIDNRKTPLEIQILLWMSLYQIRFLEAIPSYAIVNEAVQIARKINPKFTGLVNACLQKVLRDKDKFFEVKINHSDRKLCVENGYPWFLFEKISQSYGTDIARKLCLDSTQRPPISVRVNTLLCTTEKLLAAYQFEFGLQLSSVKNCLIADRAIVKSELYSSGKITIQDPASILVGETLQPTLNSKVLDMCSAPGGKLTHLAAIMNNTGKLIAYELNENKIKLIKQNIDRLNVQNVELHVGDSRLINYNETFDYVLLDAPCSGFGVLKRKPEIKFNNVDQKSLSEIVKLQAELLTTAYVSLKVGGEMVYSTCTINADENFMQIKKFVNKYPEMKIIFEKQIFGYEDNTDGFYICKLIKESKKV</sequence>
<feature type="domain" description="SAM-dependent MTase RsmB/NOP-type" evidence="14">
    <location>
        <begin position="154"/>
        <end position="424"/>
    </location>
</feature>
<evidence type="ECO:0000256" key="7">
    <source>
        <dbReference type="ARBA" id="ARBA00022679"/>
    </source>
</evidence>
<organism evidence="15 16">
    <name type="scientific">Mesoplasma syrphidae</name>
    <dbReference type="NCBI Taxonomy" id="225999"/>
    <lineage>
        <taxon>Bacteria</taxon>
        <taxon>Bacillati</taxon>
        <taxon>Mycoplasmatota</taxon>
        <taxon>Mollicutes</taxon>
        <taxon>Entomoplasmatales</taxon>
        <taxon>Entomoplasmataceae</taxon>
        <taxon>Mesoplasma</taxon>
    </lineage>
</organism>
<protein>
    <recommendedName>
        <fullName evidence="3">16S rRNA (cytosine(967)-C(5))-methyltransferase</fullName>
        <ecNumber evidence="3">2.1.1.176</ecNumber>
    </recommendedName>
    <alternativeName>
        <fullName evidence="10">16S rRNA m5C967 methyltransferase</fullName>
    </alternativeName>
    <alternativeName>
        <fullName evidence="11">rRNA (cytosine-C(5)-)-methyltransferase RsmB</fullName>
    </alternativeName>
</protein>
<dbReference type="KEGG" id="msyr:CXP39_01025"/>
<dbReference type="SUPFAM" id="SSF53335">
    <property type="entry name" value="S-adenosyl-L-methionine-dependent methyltransferases"/>
    <property type="match status" value="1"/>
</dbReference>
<evidence type="ECO:0000259" key="14">
    <source>
        <dbReference type="PROSITE" id="PS51686"/>
    </source>
</evidence>
<feature type="binding site" evidence="13">
    <location>
        <position position="303"/>
    </location>
    <ligand>
        <name>S-adenosyl-L-methionine</name>
        <dbReference type="ChEBI" id="CHEBI:59789"/>
    </ligand>
</feature>
<gene>
    <name evidence="15" type="ORF">CXP39_01025</name>
</gene>
<dbReference type="EC" id="2.1.1.176" evidence="3"/>
<evidence type="ECO:0000256" key="6">
    <source>
        <dbReference type="ARBA" id="ARBA00022603"/>
    </source>
</evidence>
<dbReference type="Pfam" id="PF01189">
    <property type="entry name" value="Methyltr_RsmB-F"/>
    <property type="match status" value="1"/>
</dbReference>
<evidence type="ECO:0000256" key="1">
    <source>
        <dbReference type="ARBA" id="ARBA00002724"/>
    </source>
</evidence>
<dbReference type="Gene3D" id="3.30.70.1170">
    <property type="entry name" value="Sun protein, domain 3"/>
    <property type="match status" value="1"/>
</dbReference>
<evidence type="ECO:0000256" key="13">
    <source>
        <dbReference type="PROSITE-ProRule" id="PRU01023"/>
    </source>
</evidence>
<evidence type="ECO:0000256" key="2">
    <source>
        <dbReference type="ARBA" id="ARBA00004496"/>
    </source>
</evidence>
<dbReference type="NCBIfam" id="NF011494">
    <property type="entry name" value="PRK14902.1"/>
    <property type="match status" value="1"/>
</dbReference>
<dbReference type="Gene3D" id="1.10.940.10">
    <property type="entry name" value="NusB-like"/>
    <property type="match status" value="1"/>
</dbReference>
<dbReference type="InterPro" id="IPR049560">
    <property type="entry name" value="MeTrfase_RsmB-F_NOP2_cat"/>
</dbReference>
<dbReference type="GO" id="GO:0006355">
    <property type="term" value="P:regulation of DNA-templated transcription"/>
    <property type="evidence" value="ECO:0007669"/>
    <property type="project" value="InterPro"/>
</dbReference>
<dbReference type="InterPro" id="IPR054728">
    <property type="entry name" value="RsmB-like_ferredoxin"/>
</dbReference>
<dbReference type="InterPro" id="IPR006027">
    <property type="entry name" value="NusB_RsmB_TIM44"/>
</dbReference>
<dbReference type="NCBIfam" id="TIGR00563">
    <property type="entry name" value="rsmB"/>
    <property type="match status" value="1"/>
</dbReference>
<reference evidence="15 16" key="1">
    <citation type="submission" date="2017-12" db="EMBL/GenBank/DDBJ databases">
        <title>Mesoplasma syrphidae YJS, Complete Genome.</title>
        <authorList>
            <person name="Knight T.F."/>
            <person name="Citino T."/>
            <person name="Rubinstein R."/>
            <person name="Neuschaefer Z."/>
        </authorList>
    </citation>
    <scope>NUCLEOTIDE SEQUENCE [LARGE SCALE GENOMIC DNA]</scope>
    <source>
        <strain evidence="15 16">YJS</strain>
    </source>
</reference>
<keyword evidence="8 13" id="KW-0949">S-adenosyl-L-methionine</keyword>
<dbReference type="Pfam" id="PF01029">
    <property type="entry name" value="NusB"/>
    <property type="match status" value="1"/>
</dbReference>
<keyword evidence="7 13" id="KW-0808">Transferase</keyword>
<feature type="binding site" evidence="13">
    <location>
        <position position="319"/>
    </location>
    <ligand>
        <name>S-adenosyl-L-methionine</name>
        <dbReference type="ChEBI" id="CHEBI:59789"/>
    </ligand>
</feature>
<evidence type="ECO:0000256" key="3">
    <source>
        <dbReference type="ARBA" id="ARBA00012140"/>
    </source>
</evidence>
<keyword evidence="6 13" id="KW-0489">Methyltransferase</keyword>
<dbReference type="InterPro" id="IPR023267">
    <property type="entry name" value="RCMT"/>
</dbReference>
<dbReference type="CDD" id="cd02440">
    <property type="entry name" value="AdoMet_MTases"/>
    <property type="match status" value="1"/>
</dbReference>
<comment type="function">
    <text evidence="1">Specifically methylates the cytosine at position 967 (m5C967) of 16S rRNA.</text>
</comment>
<accession>A0A2K9BYE2</accession>
<dbReference type="PANTHER" id="PTHR22807">
    <property type="entry name" value="NOP2 YEAST -RELATED NOL1/NOP2/FMU SUN DOMAIN-CONTAINING"/>
    <property type="match status" value="1"/>
</dbReference>
<dbReference type="GO" id="GO:0005737">
    <property type="term" value="C:cytoplasm"/>
    <property type="evidence" value="ECO:0007669"/>
    <property type="project" value="UniProtKB-SubCell"/>
</dbReference>
<dbReference type="InterPro" id="IPR004573">
    <property type="entry name" value="rRNA_ssu_MeTfrase_B"/>
</dbReference>
<proteinExistence type="inferred from homology"/>
<dbReference type="PRINTS" id="PR02008">
    <property type="entry name" value="RCMTFAMILY"/>
</dbReference>
<feature type="binding site" evidence="13">
    <location>
        <begin position="252"/>
        <end position="258"/>
    </location>
    <ligand>
        <name>S-adenosyl-L-methionine</name>
        <dbReference type="ChEBI" id="CHEBI:59789"/>
    </ligand>
</feature>
<dbReference type="AlphaFoldDB" id="A0A2K9BYE2"/>
<evidence type="ECO:0000256" key="8">
    <source>
        <dbReference type="ARBA" id="ARBA00022691"/>
    </source>
</evidence>
<comment type="catalytic activity">
    <reaction evidence="12">
        <text>cytidine(967) in 16S rRNA + S-adenosyl-L-methionine = 5-methylcytidine(967) in 16S rRNA + S-adenosyl-L-homocysteine + H(+)</text>
        <dbReference type="Rhea" id="RHEA:42748"/>
        <dbReference type="Rhea" id="RHEA-COMP:10219"/>
        <dbReference type="Rhea" id="RHEA-COMP:10220"/>
        <dbReference type="ChEBI" id="CHEBI:15378"/>
        <dbReference type="ChEBI" id="CHEBI:57856"/>
        <dbReference type="ChEBI" id="CHEBI:59789"/>
        <dbReference type="ChEBI" id="CHEBI:74483"/>
        <dbReference type="ChEBI" id="CHEBI:82748"/>
        <dbReference type="EC" id="2.1.1.176"/>
    </reaction>
</comment>
<dbReference type="Proteomes" id="UP000233419">
    <property type="component" value="Chromosome"/>
</dbReference>
<keyword evidence="9 13" id="KW-0694">RNA-binding</keyword>
<dbReference type="RefSeq" id="WP_101305116.1">
    <property type="nucleotide sequence ID" value="NZ_CP025257.1"/>
</dbReference>
<evidence type="ECO:0000313" key="16">
    <source>
        <dbReference type="Proteomes" id="UP000233419"/>
    </source>
</evidence>
<evidence type="ECO:0000256" key="9">
    <source>
        <dbReference type="ARBA" id="ARBA00022884"/>
    </source>
</evidence>
<keyword evidence="16" id="KW-1185">Reference proteome</keyword>
<evidence type="ECO:0000256" key="12">
    <source>
        <dbReference type="ARBA" id="ARBA00047283"/>
    </source>
</evidence>
<dbReference type="Pfam" id="PF22458">
    <property type="entry name" value="RsmF-B_ferredox"/>
    <property type="match status" value="1"/>
</dbReference>
<keyword evidence="5" id="KW-0698">rRNA processing</keyword>
<feature type="active site" description="Nucleophile" evidence="13">
    <location>
        <position position="373"/>
    </location>
</feature>
<name>A0A2K9BYE2_9MOLU</name>
<dbReference type="PANTHER" id="PTHR22807:SF53">
    <property type="entry name" value="RIBOSOMAL RNA SMALL SUBUNIT METHYLTRANSFERASE B-RELATED"/>
    <property type="match status" value="1"/>
</dbReference>
<keyword evidence="4" id="KW-0963">Cytoplasm</keyword>
<dbReference type="GO" id="GO:0008649">
    <property type="term" value="F:rRNA methyltransferase activity"/>
    <property type="evidence" value="ECO:0007669"/>
    <property type="project" value="InterPro"/>
</dbReference>
<evidence type="ECO:0000256" key="4">
    <source>
        <dbReference type="ARBA" id="ARBA00022490"/>
    </source>
</evidence>
<dbReference type="EMBL" id="CP025257">
    <property type="protein sequence ID" value="AUF83388.1"/>
    <property type="molecule type" value="Genomic_DNA"/>
</dbReference>
<dbReference type="InterPro" id="IPR001678">
    <property type="entry name" value="MeTrfase_RsmB-F_NOP2_dom"/>
</dbReference>
<dbReference type="GO" id="GO:0003723">
    <property type="term" value="F:RNA binding"/>
    <property type="evidence" value="ECO:0007669"/>
    <property type="project" value="UniProtKB-UniRule"/>
</dbReference>
<evidence type="ECO:0000256" key="11">
    <source>
        <dbReference type="ARBA" id="ARBA00031088"/>
    </source>
</evidence>